<dbReference type="InterPro" id="IPR039495">
    <property type="entry name" value="TAF1A"/>
</dbReference>
<protein>
    <recommendedName>
        <fullName evidence="3">TATA box-binding protein-associated factor RNA polymerase I subunit A</fullName>
    </recommendedName>
</protein>
<organism evidence="1 2">
    <name type="scientific">Culter alburnus</name>
    <name type="common">Topmouth culter</name>
    <dbReference type="NCBI Taxonomy" id="194366"/>
    <lineage>
        <taxon>Eukaryota</taxon>
        <taxon>Metazoa</taxon>
        <taxon>Chordata</taxon>
        <taxon>Craniata</taxon>
        <taxon>Vertebrata</taxon>
        <taxon>Euteleostomi</taxon>
        <taxon>Actinopterygii</taxon>
        <taxon>Neopterygii</taxon>
        <taxon>Teleostei</taxon>
        <taxon>Ostariophysi</taxon>
        <taxon>Cypriniformes</taxon>
        <taxon>Xenocyprididae</taxon>
        <taxon>Xenocypridinae</taxon>
        <taxon>Culter</taxon>
    </lineage>
</organism>
<dbReference type="Pfam" id="PF14929">
    <property type="entry name" value="TAF1_subA"/>
    <property type="match status" value="1"/>
</dbReference>
<dbReference type="PANTHER" id="PTHR32122">
    <property type="entry name" value="TATA BOX-BINDING PROTEIN ASSOCIATED FACTOR RNA POLYMERASE I SUBUNIT A"/>
    <property type="match status" value="1"/>
</dbReference>
<dbReference type="EMBL" id="JAWDJR010000020">
    <property type="protein sequence ID" value="KAK9956973.1"/>
    <property type="molecule type" value="Genomic_DNA"/>
</dbReference>
<reference evidence="1 2" key="1">
    <citation type="submission" date="2024-05" db="EMBL/GenBank/DDBJ databases">
        <title>A high-quality chromosomal-level genome assembly of Topmouth culter (Culter alburnus).</title>
        <authorList>
            <person name="Zhao H."/>
        </authorList>
    </citation>
    <scope>NUCLEOTIDE SEQUENCE [LARGE SCALE GENOMIC DNA]</scope>
    <source>
        <strain evidence="1">CATC2023</strain>
        <tissue evidence="1">Muscle</tissue>
    </source>
</reference>
<accession>A0AAW1Z7R3</accession>
<dbReference type="Proteomes" id="UP001479290">
    <property type="component" value="Unassembled WGS sequence"/>
</dbReference>
<dbReference type="InterPro" id="IPR052669">
    <property type="entry name" value="SL1/TIF-IB_Component"/>
</dbReference>
<comment type="caution">
    <text evidence="1">The sequence shown here is derived from an EMBL/GenBank/DDBJ whole genome shotgun (WGS) entry which is preliminary data.</text>
</comment>
<sequence length="428" mass="49724">MDDIEAELNIAHDAEEDEQERLQLPVYIHYHTNDKGVPSAMSFLKTNRKCLQQIRDAMLLHNWKEAAVYYNNCIQTLDAMSSLGLHPTTSEIVWRIGTEILRHLPNASAEDFNAVYEQMKNNGVQNFSKICLEHSFYLLLNGQMDEAKRQLSIGQSWRHGTVSIAQGDTKKLIQAYCGFLDYLIWCKKKSSVPVTDEMSTNCDMHSYFRQASVTLKEIISQPGIWDPFVLSFIDMLEFYNDEDGALEILENYAYNENFPINPNAHLYLYQFLKRHNAPEAKLIGSLKVLQSLVPSHELMLELCFLLKHTKLMSDLEDALSISMNLLEFVSWRSNLKAWSCLLGIVRMLKRKKCKETVIKEWKSRRPLWFPLHFRSYISRKDIVENISLVKLKKEFLKAVGEKDSPYCKVVWKCMSKRKTKECTVGEKE</sequence>
<proteinExistence type="predicted"/>
<gene>
    <name evidence="1" type="ORF">ABG768_014672</name>
</gene>
<dbReference type="PANTHER" id="PTHR32122:SF1">
    <property type="entry name" value="TATA BOX-BINDING PROTEIN-ASSOCIATED FACTOR RNA POLYMERASE I SUBUNIT A"/>
    <property type="match status" value="1"/>
</dbReference>
<dbReference type="AlphaFoldDB" id="A0AAW1Z7R3"/>
<evidence type="ECO:0008006" key="3">
    <source>
        <dbReference type="Google" id="ProtNLM"/>
    </source>
</evidence>
<name>A0AAW1Z7R3_CULAL</name>
<evidence type="ECO:0000313" key="2">
    <source>
        <dbReference type="Proteomes" id="UP001479290"/>
    </source>
</evidence>
<keyword evidence="2" id="KW-1185">Reference proteome</keyword>
<dbReference type="GO" id="GO:0000120">
    <property type="term" value="C:RNA polymerase I transcription regulator complex"/>
    <property type="evidence" value="ECO:0007669"/>
    <property type="project" value="InterPro"/>
</dbReference>
<dbReference type="GO" id="GO:0006360">
    <property type="term" value="P:transcription by RNA polymerase I"/>
    <property type="evidence" value="ECO:0007669"/>
    <property type="project" value="InterPro"/>
</dbReference>
<evidence type="ECO:0000313" key="1">
    <source>
        <dbReference type="EMBL" id="KAK9956973.1"/>
    </source>
</evidence>